<evidence type="ECO:0000256" key="2">
    <source>
        <dbReference type="ARBA" id="ARBA00005582"/>
    </source>
</evidence>
<dbReference type="CDD" id="cd04301">
    <property type="entry name" value="NAT_SF"/>
    <property type="match status" value="1"/>
</dbReference>
<keyword evidence="9" id="KW-0808">Transferase</keyword>
<evidence type="ECO:0000256" key="6">
    <source>
        <dbReference type="SAM" id="MobiDB-lite"/>
    </source>
</evidence>
<keyword evidence="4" id="KW-0460">Magnesium</keyword>
<comment type="cofactor">
    <cofactor evidence="1">
        <name>Mg(2+)</name>
        <dbReference type="ChEBI" id="CHEBI:18420"/>
    </cofactor>
</comment>
<evidence type="ECO:0000313" key="9">
    <source>
        <dbReference type="EMBL" id="QYX79199.1"/>
    </source>
</evidence>
<dbReference type="SUPFAM" id="SSF55729">
    <property type="entry name" value="Acyl-CoA N-acyltransferases (Nat)"/>
    <property type="match status" value="1"/>
</dbReference>
<dbReference type="Gene3D" id="3.40.630.30">
    <property type="match status" value="1"/>
</dbReference>
<evidence type="ECO:0000259" key="8">
    <source>
        <dbReference type="PROSITE" id="PS51462"/>
    </source>
</evidence>
<feature type="compositionally biased region" description="Gly residues" evidence="6">
    <location>
        <begin position="77"/>
        <end position="102"/>
    </location>
</feature>
<accession>A0ABX8XU80</accession>
<proteinExistence type="inferred from homology"/>
<feature type="region of interest" description="Disordered" evidence="6">
    <location>
        <begin position="73"/>
        <end position="102"/>
    </location>
</feature>
<protein>
    <submittedName>
        <fullName evidence="9">GNAT family N-acetyltransferase</fullName>
        <ecNumber evidence="9">2.3.1.-</ecNumber>
    </submittedName>
</protein>
<dbReference type="RefSeq" id="WP_220648006.1">
    <property type="nucleotide sequence ID" value="NZ_CP080647.1"/>
</dbReference>
<dbReference type="Proteomes" id="UP000827138">
    <property type="component" value="Chromosome"/>
</dbReference>
<comment type="similarity">
    <text evidence="2 5">Belongs to the Nudix hydrolase family.</text>
</comment>
<evidence type="ECO:0000256" key="4">
    <source>
        <dbReference type="ARBA" id="ARBA00022842"/>
    </source>
</evidence>
<dbReference type="InterPro" id="IPR020476">
    <property type="entry name" value="Nudix_hydrolase"/>
</dbReference>
<evidence type="ECO:0000256" key="1">
    <source>
        <dbReference type="ARBA" id="ARBA00001946"/>
    </source>
</evidence>
<keyword evidence="10" id="KW-1185">Reference proteome</keyword>
<dbReference type="Gene3D" id="3.90.79.10">
    <property type="entry name" value="Nucleoside Triphosphate Pyrophosphohydrolase"/>
    <property type="match status" value="1"/>
</dbReference>
<reference evidence="9 10" key="1">
    <citation type="submission" date="2021-08" db="EMBL/GenBank/DDBJ databases">
        <authorList>
            <person name="Ping M."/>
        </authorList>
    </citation>
    <scope>NUCLEOTIDE SEQUENCE [LARGE SCALE GENOMIC DNA]</scope>
    <source>
        <strain evidence="9 10">MG28</strain>
    </source>
</reference>
<evidence type="ECO:0000256" key="3">
    <source>
        <dbReference type="ARBA" id="ARBA00022801"/>
    </source>
</evidence>
<dbReference type="CDD" id="cd04685">
    <property type="entry name" value="NUDIX_Hydrolase"/>
    <property type="match status" value="1"/>
</dbReference>
<dbReference type="Pfam" id="PF00293">
    <property type="entry name" value="NUDIX"/>
    <property type="match status" value="1"/>
</dbReference>
<dbReference type="PRINTS" id="PR00502">
    <property type="entry name" value="NUDIXFAMILY"/>
</dbReference>
<keyword evidence="9" id="KW-0012">Acyltransferase</keyword>
<evidence type="ECO:0000313" key="10">
    <source>
        <dbReference type="Proteomes" id="UP000827138"/>
    </source>
</evidence>
<dbReference type="GO" id="GO:0016746">
    <property type="term" value="F:acyltransferase activity"/>
    <property type="evidence" value="ECO:0007669"/>
    <property type="project" value="UniProtKB-KW"/>
</dbReference>
<keyword evidence="3 5" id="KW-0378">Hydrolase</keyword>
<dbReference type="PROSITE" id="PS00893">
    <property type="entry name" value="NUDIX_BOX"/>
    <property type="match status" value="1"/>
</dbReference>
<dbReference type="Pfam" id="PF00583">
    <property type="entry name" value="Acetyltransf_1"/>
    <property type="match status" value="1"/>
</dbReference>
<feature type="domain" description="Nudix hydrolase" evidence="8">
    <location>
        <begin position="205"/>
        <end position="347"/>
    </location>
</feature>
<gene>
    <name evidence="9" type="ORF">K1J60_24155</name>
</gene>
<dbReference type="InterPro" id="IPR000182">
    <property type="entry name" value="GNAT_dom"/>
</dbReference>
<organism evidence="9 10">
    <name type="scientific">Streptomyces akebiae</name>
    <dbReference type="NCBI Taxonomy" id="2865673"/>
    <lineage>
        <taxon>Bacteria</taxon>
        <taxon>Bacillati</taxon>
        <taxon>Actinomycetota</taxon>
        <taxon>Actinomycetes</taxon>
        <taxon>Kitasatosporales</taxon>
        <taxon>Streptomycetaceae</taxon>
        <taxon>Streptomyces</taxon>
    </lineage>
</organism>
<evidence type="ECO:0000259" key="7">
    <source>
        <dbReference type="PROSITE" id="PS51186"/>
    </source>
</evidence>
<evidence type="ECO:0000256" key="5">
    <source>
        <dbReference type="RuleBase" id="RU003476"/>
    </source>
</evidence>
<dbReference type="InterPro" id="IPR000086">
    <property type="entry name" value="NUDIX_hydrolase_dom"/>
</dbReference>
<dbReference type="InterPro" id="IPR016181">
    <property type="entry name" value="Acyl_CoA_acyltransferase"/>
</dbReference>
<dbReference type="PANTHER" id="PTHR43046">
    <property type="entry name" value="GDP-MANNOSE MANNOSYL HYDROLASE"/>
    <property type="match status" value="1"/>
</dbReference>
<sequence>MLLLEPLRTAEDGTIPGPLLAELTALHASNRDFYALSGDFPDADDIRPEQVAAALGMELANPDVEILLARESEGQGKAQGQGSQGQGQVEGGAGEGGGGGRGGVRRLVGVAITLARHPDPADPDPWIGLLLVDATAQRRGYGSQLAALVEERFRQAGRAAVRLAALDNNPGALSFWTSLGYEVVEHRRDRQLGCPCTVLRKTLRTPRRAARIAVLEPEGAVFLFQYHNSEVGLHWALPGGGLEEGETPREGAARELREETGWTDLEPGALLCTWEHDFTRCDIPVRQHETVYVARGPRRAPVGGLLATARADEGILTWRWWTPAELADPAAEPVWPPDLAHLLAAFEPADGAGAAPTP</sequence>
<dbReference type="InterPro" id="IPR015797">
    <property type="entry name" value="NUDIX_hydrolase-like_dom_sf"/>
</dbReference>
<dbReference type="EC" id="2.3.1.-" evidence="9"/>
<feature type="domain" description="N-acetyltransferase" evidence="7">
    <location>
        <begin position="106"/>
        <end position="204"/>
    </location>
</feature>
<dbReference type="EMBL" id="CP080647">
    <property type="protein sequence ID" value="QYX79199.1"/>
    <property type="molecule type" value="Genomic_DNA"/>
</dbReference>
<dbReference type="SUPFAM" id="SSF55811">
    <property type="entry name" value="Nudix"/>
    <property type="match status" value="1"/>
</dbReference>
<dbReference type="InterPro" id="IPR020084">
    <property type="entry name" value="NUDIX_hydrolase_CS"/>
</dbReference>
<dbReference type="PROSITE" id="PS51186">
    <property type="entry name" value="GNAT"/>
    <property type="match status" value="1"/>
</dbReference>
<dbReference type="PROSITE" id="PS51462">
    <property type="entry name" value="NUDIX"/>
    <property type="match status" value="1"/>
</dbReference>
<dbReference type="PANTHER" id="PTHR43046:SF12">
    <property type="entry name" value="GDP-MANNOSE MANNOSYL HYDROLASE"/>
    <property type="match status" value="1"/>
</dbReference>
<name>A0ABX8XU80_9ACTN</name>